<feature type="domain" description="CHHC U11-48K-type" evidence="13">
    <location>
        <begin position="39"/>
        <end position="66"/>
    </location>
</feature>
<keyword evidence="5 12" id="KW-0819">tRNA processing</keyword>
<evidence type="ECO:0000256" key="11">
    <source>
        <dbReference type="ARBA" id="ARBA00049393"/>
    </source>
</evidence>
<dbReference type="GO" id="GO:0008270">
    <property type="term" value="F:zinc ion binding"/>
    <property type="evidence" value="ECO:0007669"/>
    <property type="project" value="UniProtKB-KW"/>
</dbReference>
<evidence type="ECO:0000259" key="13">
    <source>
        <dbReference type="PROSITE" id="PS51800"/>
    </source>
</evidence>
<dbReference type="PANTHER" id="PTHR12998:SF0">
    <property type="entry name" value="TRNA:M(4)X MODIFICATION ENZYME TRM13 HOMOLOG"/>
    <property type="match status" value="1"/>
</dbReference>
<evidence type="ECO:0000256" key="5">
    <source>
        <dbReference type="ARBA" id="ARBA00022694"/>
    </source>
</evidence>
<organism evidence="15 17">
    <name type="scientific">Dracunculus medinensis</name>
    <name type="common">Guinea worm</name>
    <dbReference type="NCBI Taxonomy" id="318479"/>
    <lineage>
        <taxon>Eukaryota</taxon>
        <taxon>Metazoa</taxon>
        <taxon>Ecdysozoa</taxon>
        <taxon>Nematoda</taxon>
        <taxon>Chromadorea</taxon>
        <taxon>Rhabditida</taxon>
        <taxon>Spirurina</taxon>
        <taxon>Dracunculoidea</taxon>
        <taxon>Dracunculidae</taxon>
        <taxon>Dracunculus</taxon>
    </lineage>
</organism>
<evidence type="ECO:0000256" key="3">
    <source>
        <dbReference type="ARBA" id="ARBA00022679"/>
    </source>
</evidence>
<dbReference type="Pfam" id="PF05206">
    <property type="entry name" value="TRM13"/>
    <property type="match status" value="1"/>
</dbReference>
<dbReference type="InterPro" id="IPR021721">
    <property type="entry name" value="Znf_CCCH-type_TRM13"/>
</dbReference>
<keyword evidence="16" id="KW-1185">Reference proteome</keyword>
<accession>A0A0N4ULH3</accession>
<reference evidence="17" key="1">
    <citation type="submission" date="2017-02" db="UniProtKB">
        <authorList>
            <consortium name="WormBaseParasite"/>
        </authorList>
    </citation>
    <scope>IDENTIFICATION</scope>
</reference>
<name>A0A0N4ULH3_DRAME</name>
<evidence type="ECO:0000313" key="16">
    <source>
        <dbReference type="Proteomes" id="UP000274756"/>
    </source>
</evidence>
<dbReference type="InterPro" id="IPR039044">
    <property type="entry name" value="Trm13"/>
</dbReference>
<evidence type="ECO:0000256" key="12">
    <source>
        <dbReference type="RuleBase" id="RU367103"/>
    </source>
</evidence>
<keyword evidence="8 12" id="KW-0862">Zinc</keyword>
<evidence type="ECO:0000256" key="7">
    <source>
        <dbReference type="ARBA" id="ARBA00022771"/>
    </source>
</evidence>
<dbReference type="WBParaSite" id="DME_0000864801-mRNA-1">
    <property type="protein sequence ID" value="DME_0000864801-mRNA-1"/>
    <property type="gene ID" value="DME_0000864801"/>
</dbReference>
<dbReference type="PROSITE" id="PS51800">
    <property type="entry name" value="ZF_CHHC_U11_48K"/>
    <property type="match status" value="1"/>
</dbReference>
<gene>
    <name evidence="14" type="ORF">DME_LOCUS2563</name>
</gene>
<dbReference type="STRING" id="318479.A0A0N4ULH3"/>
<evidence type="ECO:0000256" key="2">
    <source>
        <dbReference type="ARBA" id="ARBA00022603"/>
    </source>
</evidence>
<comment type="catalytic activity">
    <reaction evidence="10 12">
        <text>cytidine(4) in tRNA(Gly)(GCC) + S-adenosyl-L-methionine = 2'-O-methylcytidine(4) in tRNA(Gly)(GCC) + S-adenosyl-L-homocysteine + H(+)</text>
        <dbReference type="Rhea" id="RHEA:43192"/>
        <dbReference type="Rhea" id="RHEA-COMP:10399"/>
        <dbReference type="Rhea" id="RHEA-COMP:10400"/>
        <dbReference type="ChEBI" id="CHEBI:15378"/>
        <dbReference type="ChEBI" id="CHEBI:57856"/>
        <dbReference type="ChEBI" id="CHEBI:59789"/>
        <dbReference type="ChEBI" id="CHEBI:74495"/>
        <dbReference type="ChEBI" id="CHEBI:82748"/>
        <dbReference type="EC" id="2.1.1.225"/>
    </reaction>
</comment>
<protein>
    <recommendedName>
        <fullName evidence="12">tRNA:m(4)X modification enzyme TRM13</fullName>
        <ecNumber evidence="12">2.1.1.225</ecNumber>
    </recommendedName>
</protein>
<evidence type="ECO:0000256" key="8">
    <source>
        <dbReference type="ARBA" id="ARBA00022833"/>
    </source>
</evidence>
<dbReference type="Proteomes" id="UP000038040">
    <property type="component" value="Unplaced"/>
</dbReference>
<comment type="similarity">
    <text evidence="1 12">Belongs to the methyltransferase TRM13 family.</text>
</comment>
<comment type="catalytic activity">
    <reaction evidence="9 12">
        <text>cytidine(4) in tRNA(Pro) + S-adenosyl-L-methionine = 2'-O-methylcytidine(4) in tRNA(Pro) + S-adenosyl-L-homocysteine + H(+)</text>
        <dbReference type="Rhea" id="RHEA:32767"/>
        <dbReference type="Rhea" id="RHEA-COMP:10397"/>
        <dbReference type="Rhea" id="RHEA-COMP:10398"/>
        <dbReference type="ChEBI" id="CHEBI:15378"/>
        <dbReference type="ChEBI" id="CHEBI:57856"/>
        <dbReference type="ChEBI" id="CHEBI:59789"/>
        <dbReference type="ChEBI" id="CHEBI:74495"/>
        <dbReference type="ChEBI" id="CHEBI:82748"/>
        <dbReference type="EC" id="2.1.1.225"/>
    </reaction>
</comment>
<dbReference type="Pfam" id="PF05253">
    <property type="entry name" value="zf-U11-48K"/>
    <property type="match status" value="1"/>
</dbReference>
<reference evidence="14 16" key="2">
    <citation type="submission" date="2018-11" db="EMBL/GenBank/DDBJ databases">
        <authorList>
            <consortium name="Pathogen Informatics"/>
        </authorList>
    </citation>
    <scope>NUCLEOTIDE SEQUENCE [LARGE SCALE GENOMIC DNA]</scope>
</reference>
<keyword evidence="7 12" id="KW-0863">Zinc-finger</keyword>
<dbReference type="GO" id="GO:0030488">
    <property type="term" value="P:tRNA methylation"/>
    <property type="evidence" value="ECO:0007669"/>
    <property type="project" value="InterPro"/>
</dbReference>
<dbReference type="InterPro" id="IPR007871">
    <property type="entry name" value="Methyltransferase_TRM13"/>
</dbReference>
<dbReference type="EMBL" id="UYYG01000067">
    <property type="protein sequence ID" value="VDN52590.1"/>
    <property type="molecule type" value="Genomic_DNA"/>
</dbReference>
<keyword evidence="6 12" id="KW-0479">Metal-binding</keyword>
<keyword evidence="2 12" id="KW-0489">Methyltransferase</keyword>
<sequence>MERCSFILPKKKRRCKMLVKKGNKFCGEHFIFDENNVERIPCPNDPKHTVNRNELEDHLNNRCNSRLRIDYPWIVENCNFDLRNENMEDFLKLQLNERDLIRMVKIIHKICEDLQLSGLIQKSFLETPIIQKFMDESREMSATRRKHLAQYSSIIGCLKYSKLLFDDDDCCLIELGAGKAHLSYWLTKIVPKYTFLLIDRMGMRNKFDNKALKENPQLKLVRLRCSVEHLDLSRISFVKVFFPFTAFNFFIKKYIYILFFLNSCCVTAICKHFCGNATDYGIRCLLNGFQKGVKLKGFVLAPCCHHKSLYNQYFGKDYLKNYGINSSYQFAALRHIASWSTCGMIHPCQDMEVNTSSNNFTVPNFSNISYLWTKEQKEEFGFQAKMVLEMGRVLELQKYGFEVNLHKYIDCSISPENLLIIGRRCEISENL</sequence>
<dbReference type="PANTHER" id="PTHR12998">
    <property type="entry name" value="TRNA:M(4)X MODIFICATION ENZYME TRM13 HOMOLOG"/>
    <property type="match status" value="1"/>
</dbReference>
<evidence type="ECO:0000313" key="17">
    <source>
        <dbReference type="WBParaSite" id="DME_0000864801-mRNA-1"/>
    </source>
</evidence>
<keyword evidence="4 12" id="KW-0949">S-adenosyl-L-methionine</keyword>
<evidence type="ECO:0000256" key="1">
    <source>
        <dbReference type="ARBA" id="ARBA00005265"/>
    </source>
</evidence>
<evidence type="ECO:0000256" key="6">
    <source>
        <dbReference type="ARBA" id="ARBA00022723"/>
    </source>
</evidence>
<dbReference type="Proteomes" id="UP000274756">
    <property type="component" value="Unassembled WGS sequence"/>
</dbReference>
<dbReference type="EC" id="2.1.1.225" evidence="12"/>
<evidence type="ECO:0000313" key="15">
    <source>
        <dbReference type="Proteomes" id="UP000038040"/>
    </source>
</evidence>
<proteinExistence type="inferred from homology"/>
<comment type="catalytic activity">
    <reaction evidence="11 12">
        <text>adenosine(4) in tRNA(His) + S-adenosyl-L-methionine = 2'-O-methyladenosine(4) in tRNA(His) + S-adenosyl-L-homocysteine + H(+)</text>
        <dbReference type="Rhea" id="RHEA:43196"/>
        <dbReference type="Rhea" id="RHEA-COMP:10401"/>
        <dbReference type="Rhea" id="RHEA-COMP:10402"/>
        <dbReference type="ChEBI" id="CHEBI:15378"/>
        <dbReference type="ChEBI" id="CHEBI:57856"/>
        <dbReference type="ChEBI" id="CHEBI:59789"/>
        <dbReference type="ChEBI" id="CHEBI:74411"/>
        <dbReference type="ChEBI" id="CHEBI:74477"/>
        <dbReference type="EC" id="2.1.1.225"/>
    </reaction>
</comment>
<comment type="function">
    <text evidence="12">tRNA methylase which 2'-O-methylates cytidine(4) in tRNA(Pro) and tRNA(Gly)(GCC), and adenosine(4) in tRNA(His).</text>
</comment>
<dbReference type="OrthoDB" id="258806at2759"/>
<dbReference type="AlphaFoldDB" id="A0A0N4ULH3"/>
<dbReference type="Pfam" id="PF11722">
    <property type="entry name" value="zf-TRM13_CCCH"/>
    <property type="match status" value="1"/>
</dbReference>
<dbReference type="InterPro" id="IPR022776">
    <property type="entry name" value="TRM13/UPF0224_CHHC_Znf_dom"/>
</dbReference>
<keyword evidence="3 12" id="KW-0808">Transferase</keyword>
<evidence type="ECO:0000256" key="9">
    <source>
        <dbReference type="ARBA" id="ARBA00048165"/>
    </source>
</evidence>
<dbReference type="GO" id="GO:0106050">
    <property type="term" value="F:tRNA 2'-O-methyltransferase activity"/>
    <property type="evidence" value="ECO:0007669"/>
    <property type="project" value="UniProtKB-UniRule"/>
</dbReference>
<evidence type="ECO:0000313" key="14">
    <source>
        <dbReference type="EMBL" id="VDN52590.1"/>
    </source>
</evidence>
<evidence type="ECO:0000256" key="4">
    <source>
        <dbReference type="ARBA" id="ARBA00022691"/>
    </source>
</evidence>
<evidence type="ECO:0000256" key="10">
    <source>
        <dbReference type="ARBA" id="ARBA00048635"/>
    </source>
</evidence>